<evidence type="ECO:0000256" key="3">
    <source>
        <dbReference type="ARBA" id="ARBA00023001"/>
    </source>
</evidence>
<dbReference type="Gene3D" id="3.20.20.80">
    <property type="entry name" value="Glycosidases"/>
    <property type="match status" value="1"/>
</dbReference>
<gene>
    <name evidence="10" type="ORF">GO499_16030</name>
</gene>
<reference evidence="10 11" key="1">
    <citation type="submission" date="2019-12" db="EMBL/GenBank/DDBJ databases">
        <title>Complete genome sequence of Algicella marina strain 9Alg 56(T) isolated from the red alga Tichocarpus crinitus.</title>
        <authorList>
            <person name="Kim S.-G."/>
            <person name="Nedashkovskaya O.I."/>
        </authorList>
    </citation>
    <scope>NUCLEOTIDE SEQUENCE [LARGE SCALE GENOMIC DNA]</scope>
    <source>
        <strain evidence="10 11">9Alg 56</strain>
    </source>
</reference>
<comment type="catalytic activity">
    <reaction evidence="9">
        <text>Hydrolysis of terminal, non-reducing beta-D-glucosyl residues with release of beta-D-glucose.</text>
        <dbReference type="EC" id="3.2.1.21"/>
    </reaction>
</comment>
<dbReference type="InterPro" id="IPR001360">
    <property type="entry name" value="Glyco_hydro_1"/>
</dbReference>
<dbReference type="EMBL" id="CP046620">
    <property type="protein sequence ID" value="QHQ36572.1"/>
    <property type="molecule type" value="Genomic_DNA"/>
</dbReference>
<dbReference type="NCBIfam" id="TIGR03356">
    <property type="entry name" value="BGL"/>
    <property type="match status" value="1"/>
</dbReference>
<keyword evidence="3" id="KW-0136">Cellulose degradation</keyword>
<dbReference type="PANTHER" id="PTHR10353:SF36">
    <property type="entry name" value="LP05116P"/>
    <property type="match status" value="1"/>
</dbReference>
<proteinExistence type="inferred from homology"/>
<evidence type="ECO:0000256" key="2">
    <source>
        <dbReference type="ARBA" id="ARBA00022801"/>
    </source>
</evidence>
<accession>A0A6P1T7L5</accession>
<dbReference type="Proteomes" id="UP000464495">
    <property type="component" value="Chromosome"/>
</dbReference>
<sequence>MKFSRSSFPEGFLFGAATSAYQIEGHAHGGAGPTHWDSFATGPGNVVGGQHGAIACDHYRRWEEDLDLMAAAGLDAYRFSTSWARVLPEGTGAVNVDGLDFYDRLVDGLLARGIAPYATLYHWELPAALADRGGWRNPDIAKWFADYAQVVMARIGDRVAATATINEFWCVAWLSHFLGHHAPGLRDLRAAARAMHHTLLAHGTAVEALRAQGIGNLGLVANLEATFPAADSDRANSAAALHDALFNQWFLGAVFNKEYPQAALAGLERHLPAGWQNDFATIGAPVDWVGINYYTRQFVTSGESGLFGDIVTVPGPLPKTAMGWEIYPEGLTEFLNRVVRAYTGDTPLFITENGMASADVIGTDGRIDDVARSAFLEAHFEAARKAIDNGVPLKGYFVWSLLDNYEWAFGYDKRFGMIHVDFETQARTPKQSWHDFTAGLKR</sequence>
<evidence type="ECO:0000256" key="9">
    <source>
        <dbReference type="RuleBase" id="RU361175"/>
    </source>
</evidence>
<evidence type="ECO:0000256" key="1">
    <source>
        <dbReference type="ARBA" id="ARBA00010838"/>
    </source>
</evidence>
<dbReference type="Pfam" id="PF00232">
    <property type="entry name" value="Glyco_hydro_1"/>
    <property type="match status" value="1"/>
</dbReference>
<feature type="binding site" evidence="8">
    <location>
        <position position="122"/>
    </location>
    <ligand>
        <name>substrate</name>
    </ligand>
</feature>
<evidence type="ECO:0000256" key="8">
    <source>
        <dbReference type="PIRSR" id="PIRSR617736-2"/>
    </source>
</evidence>
<dbReference type="InterPro" id="IPR017853">
    <property type="entry name" value="GH"/>
</dbReference>
<dbReference type="GO" id="GO:0005829">
    <property type="term" value="C:cytosol"/>
    <property type="evidence" value="ECO:0007669"/>
    <property type="project" value="TreeGrafter"/>
</dbReference>
<feature type="binding site" evidence="8">
    <location>
        <position position="22"/>
    </location>
    <ligand>
        <name>substrate</name>
    </ligand>
</feature>
<dbReference type="KEGG" id="amaq:GO499_16030"/>
<dbReference type="RefSeq" id="WP_161863118.1">
    <property type="nucleotide sequence ID" value="NZ_CP046620.1"/>
</dbReference>
<keyword evidence="2 9" id="KW-0378">Hydrolase</keyword>
<keyword evidence="6" id="KW-0624">Polysaccharide degradation</keyword>
<keyword evidence="11" id="KW-1185">Reference proteome</keyword>
<dbReference type="FunFam" id="3.20.20.80:FF:000004">
    <property type="entry name" value="Beta-glucosidase 6-phospho-beta-glucosidase"/>
    <property type="match status" value="1"/>
</dbReference>
<evidence type="ECO:0000256" key="7">
    <source>
        <dbReference type="PIRSR" id="PIRSR617736-1"/>
    </source>
</evidence>
<feature type="binding site" evidence="8">
    <location>
        <position position="399"/>
    </location>
    <ligand>
        <name>substrate</name>
    </ligand>
</feature>
<dbReference type="GO" id="GO:0008422">
    <property type="term" value="F:beta-glucosidase activity"/>
    <property type="evidence" value="ECO:0007669"/>
    <property type="project" value="UniProtKB-EC"/>
</dbReference>
<keyword evidence="5 9" id="KW-0326">Glycosidase</keyword>
<keyword evidence="4" id="KW-0119">Carbohydrate metabolism</keyword>
<dbReference type="InterPro" id="IPR017736">
    <property type="entry name" value="Glyco_hydro_1_beta-glucosidase"/>
</dbReference>
<feature type="binding site" evidence="8">
    <location>
        <position position="166"/>
    </location>
    <ligand>
        <name>substrate</name>
    </ligand>
</feature>
<evidence type="ECO:0000313" key="11">
    <source>
        <dbReference type="Proteomes" id="UP000464495"/>
    </source>
</evidence>
<feature type="active site" description="Nucleophile" evidence="7">
    <location>
        <position position="352"/>
    </location>
</feature>
<dbReference type="PRINTS" id="PR00131">
    <property type="entry name" value="GLHYDRLASE1"/>
</dbReference>
<organism evidence="10 11">
    <name type="scientific">Algicella marina</name>
    <dbReference type="NCBI Taxonomy" id="2683284"/>
    <lineage>
        <taxon>Bacteria</taxon>
        <taxon>Pseudomonadati</taxon>
        <taxon>Pseudomonadota</taxon>
        <taxon>Alphaproteobacteria</taxon>
        <taxon>Rhodobacterales</taxon>
        <taxon>Paracoccaceae</taxon>
        <taxon>Algicella</taxon>
    </lineage>
</organism>
<dbReference type="SUPFAM" id="SSF51445">
    <property type="entry name" value="(Trans)glycosidases"/>
    <property type="match status" value="1"/>
</dbReference>
<comment type="similarity">
    <text evidence="1 9">Belongs to the glycosyl hydrolase 1 family.</text>
</comment>
<dbReference type="PANTHER" id="PTHR10353">
    <property type="entry name" value="GLYCOSYL HYDROLASE"/>
    <property type="match status" value="1"/>
</dbReference>
<dbReference type="AlphaFoldDB" id="A0A6P1T7L5"/>
<evidence type="ECO:0000313" key="10">
    <source>
        <dbReference type="EMBL" id="QHQ36572.1"/>
    </source>
</evidence>
<feature type="binding site" evidence="8">
    <location>
        <begin position="406"/>
        <end position="407"/>
    </location>
    <ligand>
        <name>substrate</name>
    </ligand>
</feature>
<protein>
    <recommendedName>
        <fullName evidence="9">Beta-glucosidase</fullName>
        <ecNumber evidence="9">3.2.1.21</ecNumber>
    </recommendedName>
</protein>
<feature type="active site" description="Proton donor" evidence="7">
    <location>
        <position position="167"/>
    </location>
</feature>
<name>A0A6P1T7L5_9RHOB</name>
<evidence type="ECO:0000256" key="6">
    <source>
        <dbReference type="ARBA" id="ARBA00023326"/>
    </source>
</evidence>
<evidence type="ECO:0000256" key="4">
    <source>
        <dbReference type="ARBA" id="ARBA00023277"/>
    </source>
</evidence>
<dbReference type="GO" id="GO:0030245">
    <property type="term" value="P:cellulose catabolic process"/>
    <property type="evidence" value="ECO:0007669"/>
    <property type="project" value="UniProtKB-KW"/>
</dbReference>
<evidence type="ECO:0000256" key="5">
    <source>
        <dbReference type="ARBA" id="ARBA00023295"/>
    </source>
</evidence>
<feature type="binding site" evidence="8">
    <location>
        <position position="294"/>
    </location>
    <ligand>
        <name>substrate</name>
    </ligand>
</feature>
<dbReference type="EC" id="3.2.1.21" evidence="9"/>